<evidence type="ECO:0000256" key="11">
    <source>
        <dbReference type="SAM" id="Phobius"/>
    </source>
</evidence>
<evidence type="ECO:0000256" key="1">
    <source>
        <dbReference type="ARBA" id="ARBA00000085"/>
    </source>
</evidence>
<feature type="domain" description="HAMP" evidence="13">
    <location>
        <begin position="88"/>
        <end position="141"/>
    </location>
</feature>
<name>A0ABP6T4G3_9ACTN</name>
<dbReference type="Gene3D" id="6.10.340.10">
    <property type="match status" value="1"/>
</dbReference>
<evidence type="ECO:0000256" key="5">
    <source>
        <dbReference type="ARBA" id="ARBA00022679"/>
    </source>
</evidence>
<dbReference type="Pfam" id="PF00512">
    <property type="entry name" value="HisKA"/>
    <property type="match status" value="1"/>
</dbReference>
<evidence type="ECO:0000256" key="8">
    <source>
        <dbReference type="ARBA" id="ARBA00022989"/>
    </source>
</evidence>
<gene>
    <name evidence="14" type="ORF">GCM10020369_53510</name>
</gene>
<dbReference type="PRINTS" id="PR00344">
    <property type="entry name" value="BCTRLSENSOR"/>
</dbReference>
<evidence type="ECO:0000313" key="15">
    <source>
        <dbReference type="Proteomes" id="UP001501676"/>
    </source>
</evidence>
<dbReference type="PROSITE" id="PS50109">
    <property type="entry name" value="HIS_KIN"/>
    <property type="match status" value="1"/>
</dbReference>
<keyword evidence="6 11" id="KW-0812">Transmembrane</keyword>
<evidence type="ECO:0000259" key="13">
    <source>
        <dbReference type="PROSITE" id="PS50885"/>
    </source>
</evidence>
<dbReference type="Pfam" id="PF00672">
    <property type="entry name" value="HAMP"/>
    <property type="match status" value="1"/>
</dbReference>
<dbReference type="InterPro" id="IPR036890">
    <property type="entry name" value="HATPase_C_sf"/>
</dbReference>
<evidence type="ECO:0000256" key="6">
    <source>
        <dbReference type="ARBA" id="ARBA00022692"/>
    </source>
</evidence>
<comment type="caution">
    <text evidence="14">The sequence shown here is derived from an EMBL/GenBank/DDBJ whole genome shotgun (WGS) entry which is preliminary data.</text>
</comment>
<feature type="domain" description="Histidine kinase" evidence="12">
    <location>
        <begin position="149"/>
        <end position="360"/>
    </location>
</feature>
<dbReference type="PANTHER" id="PTHR45436:SF5">
    <property type="entry name" value="SENSOR HISTIDINE KINASE TRCS"/>
    <property type="match status" value="1"/>
</dbReference>
<dbReference type="RefSeq" id="WP_345730974.1">
    <property type="nucleotide sequence ID" value="NZ_BAAAYN010000037.1"/>
</dbReference>
<dbReference type="PROSITE" id="PS50885">
    <property type="entry name" value="HAMP"/>
    <property type="match status" value="1"/>
</dbReference>
<dbReference type="InterPro" id="IPR050428">
    <property type="entry name" value="TCS_sensor_his_kinase"/>
</dbReference>
<evidence type="ECO:0000256" key="3">
    <source>
        <dbReference type="ARBA" id="ARBA00012438"/>
    </source>
</evidence>
<dbReference type="CDD" id="cd00075">
    <property type="entry name" value="HATPase"/>
    <property type="match status" value="1"/>
</dbReference>
<dbReference type="Proteomes" id="UP001501676">
    <property type="component" value="Unassembled WGS sequence"/>
</dbReference>
<dbReference type="InterPro" id="IPR005467">
    <property type="entry name" value="His_kinase_dom"/>
</dbReference>
<keyword evidence="4" id="KW-0597">Phosphoprotein</keyword>
<proteinExistence type="predicted"/>
<dbReference type="Gene3D" id="3.30.565.10">
    <property type="entry name" value="Histidine kinase-like ATPase, C-terminal domain"/>
    <property type="match status" value="1"/>
</dbReference>
<dbReference type="InterPro" id="IPR003661">
    <property type="entry name" value="HisK_dim/P_dom"/>
</dbReference>
<dbReference type="SMART" id="SM00387">
    <property type="entry name" value="HATPase_c"/>
    <property type="match status" value="1"/>
</dbReference>
<evidence type="ECO:0000256" key="9">
    <source>
        <dbReference type="ARBA" id="ARBA00023012"/>
    </source>
</evidence>
<evidence type="ECO:0000313" key="14">
    <source>
        <dbReference type="EMBL" id="GAA3392311.1"/>
    </source>
</evidence>
<keyword evidence="7" id="KW-0418">Kinase</keyword>
<dbReference type="EMBL" id="BAAAYN010000037">
    <property type="protein sequence ID" value="GAA3392311.1"/>
    <property type="molecule type" value="Genomic_DNA"/>
</dbReference>
<dbReference type="CDD" id="cd00082">
    <property type="entry name" value="HisKA"/>
    <property type="match status" value="1"/>
</dbReference>
<dbReference type="SUPFAM" id="SSF55874">
    <property type="entry name" value="ATPase domain of HSP90 chaperone/DNA topoisomerase II/histidine kinase"/>
    <property type="match status" value="1"/>
</dbReference>
<dbReference type="PANTHER" id="PTHR45436">
    <property type="entry name" value="SENSOR HISTIDINE KINASE YKOH"/>
    <property type="match status" value="1"/>
</dbReference>
<comment type="catalytic activity">
    <reaction evidence="1">
        <text>ATP + protein L-histidine = ADP + protein N-phospho-L-histidine.</text>
        <dbReference type="EC" id="2.7.13.3"/>
    </reaction>
</comment>
<dbReference type="SMART" id="SM00304">
    <property type="entry name" value="HAMP"/>
    <property type="match status" value="1"/>
</dbReference>
<dbReference type="EC" id="2.7.13.3" evidence="3"/>
<dbReference type="SUPFAM" id="SSF47384">
    <property type="entry name" value="Homodimeric domain of signal transducing histidine kinase"/>
    <property type="match status" value="1"/>
</dbReference>
<evidence type="ECO:0000259" key="12">
    <source>
        <dbReference type="PROSITE" id="PS50109"/>
    </source>
</evidence>
<reference evidence="15" key="1">
    <citation type="journal article" date="2019" name="Int. J. Syst. Evol. Microbiol.">
        <title>The Global Catalogue of Microorganisms (GCM) 10K type strain sequencing project: providing services to taxonomists for standard genome sequencing and annotation.</title>
        <authorList>
            <consortium name="The Broad Institute Genomics Platform"/>
            <consortium name="The Broad Institute Genome Sequencing Center for Infectious Disease"/>
            <person name="Wu L."/>
            <person name="Ma J."/>
        </authorList>
    </citation>
    <scope>NUCLEOTIDE SEQUENCE [LARGE SCALE GENOMIC DNA]</scope>
    <source>
        <strain evidence="15">JCM 9458</strain>
    </source>
</reference>
<dbReference type="Gene3D" id="1.10.287.130">
    <property type="match status" value="1"/>
</dbReference>
<keyword evidence="15" id="KW-1185">Reference proteome</keyword>
<keyword evidence="9" id="KW-0902">Two-component regulatory system</keyword>
<evidence type="ECO:0000256" key="7">
    <source>
        <dbReference type="ARBA" id="ARBA00022777"/>
    </source>
</evidence>
<dbReference type="InterPro" id="IPR003660">
    <property type="entry name" value="HAMP_dom"/>
</dbReference>
<feature type="transmembrane region" description="Helical" evidence="11">
    <location>
        <begin position="20"/>
        <end position="41"/>
    </location>
</feature>
<organism evidence="14 15">
    <name type="scientific">Cryptosporangium minutisporangium</name>
    <dbReference type="NCBI Taxonomy" id="113569"/>
    <lineage>
        <taxon>Bacteria</taxon>
        <taxon>Bacillati</taxon>
        <taxon>Actinomycetota</taxon>
        <taxon>Actinomycetes</taxon>
        <taxon>Cryptosporangiales</taxon>
        <taxon>Cryptosporangiaceae</taxon>
        <taxon>Cryptosporangium</taxon>
    </lineage>
</organism>
<protein>
    <recommendedName>
        <fullName evidence="3">histidine kinase</fullName>
        <ecNumber evidence="3">2.7.13.3</ecNumber>
    </recommendedName>
</protein>
<evidence type="ECO:0000256" key="10">
    <source>
        <dbReference type="ARBA" id="ARBA00023136"/>
    </source>
</evidence>
<keyword evidence="5" id="KW-0808">Transferase</keyword>
<dbReference type="InterPro" id="IPR004358">
    <property type="entry name" value="Sig_transdc_His_kin-like_C"/>
</dbReference>
<evidence type="ECO:0000256" key="4">
    <source>
        <dbReference type="ARBA" id="ARBA00022553"/>
    </source>
</evidence>
<dbReference type="SUPFAM" id="SSF158472">
    <property type="entry name" value="HAMP domain-like"/>
    <property type="match status" value="1"/>
</dbReference>
<dbReference type="InterPro" id="IPR036097">
    <property type="entry name" value="HisK_dim/P_sf"/>
</dbReference>
<accession>A0ABP6T4G3</accession>
<evidence type="ECO:0000256" key="2">
    <source>
        <dbReference type="ARBA" id="ARBA00004236"/>
    </source>
</evidence>
<dbReference type="Pfam" id="PF02518">
    <property type="entry name" value="HATPase_c"/>
    <property type="match status" value="1"/>
</dbReference>
<dbReference type="InterPro" id="IPR003594">
    <property type="entry name" value="HATPase_dom"/>
</dbReference>
<comment type="subcellular location">
    <subcellularLocation>
        <location evidence="2">Cell membrane</location>
    </subcellularLocation>
</comment>
<feature type="transmembrane region" description="Helical" evidence="11">
    <location>
        <begin position="68"/>
        <end position="87"/>
    </location>
</feature>
<keyword evidence="10 11" id="KW-0472">Membrane</keyword>
<keyword evidence="8 11" id="KW-1133">Transmembrane helix</keyword>
<dbReference type="SMART" id="SM00388">
    <property type="entry name" value="HisKA"/>
    <property type="match status" value="1"/>
</dbReference>
<sequence>MSPGERAGPHRIWRSLRVRLAVLGFLAGYVPVLLLFGVVLATDIDTTATVTGGAEPVMVTSVQRSASVTWTVVGLAPVAAVLAWWWAGRAVRPIERIRAVAEDIQGTDLGRRIALDHGPTEVVSLAASFDAMLGRLEQSADTQRRLIEEASHELRMPLAVLLTNAEVLLAHPDPTIEVYQQGLRRSRGAAIRLQATIDGLLVDARGRARVLDRRPTDVMALVAEVVADARVLAEPGELTVTGPPTAACPVDAPTVRRAIANLVDNAIRYTPDGSDVEVVVEVTDTDVAVVVTDHGPGIPADQKSRVFERFWRGHRDPAGAGLGLPIARQVALAHGGSLSLQSPGPTGDGCAFRLALPRTAE</sequence>